<dbReference type="GO" id="GO:0005886">
    <property type="term" value="C:plasma membrane"/>
    <property type="evidence" value="ECO:0007669"/>
    <property type="project" value="UniProtKB-SubCell"/>
</dbReference>
<comment type="catalytic activity">
    <reaction evidence="15">
        <text>1D-myo-inositol hexakisphosphate + H2O = 1D-myo-inositol 1,2,4,5,6-pentakisphosphate + phosphate</text>
        <dbReference type="Rhea" id="RHEA:16989"/>
        <dbReference type="ChEBI" id="CHEBI:15377"/>
        <dbReference type="ChEBI" id="CHEBI:43474"/>
        <dbReference type="ChEBI" id="CHEBI:57798"/>
        <dbReference type="ChEBI" id="CHEBI:58130"/>
        <dbReference type="EC" id="3.1.3.62"/>
    </reaction>
    <physiologicalReaction direction="left-to-right" evidence="15">
        <dbReference type="Rhea" id="RHEA:16990"/>
    </physiologicalReaction>
</comment>
<dbReference type="Bgee" id="ENSLACG00000011938">
    <property type="expression patterns" value="Expressed in chordate pharynx and 5 other cell types or tissues"/>
</dbReference>
<evidence type="ECO:0000256" key="10">
    <source>
        <dbReference type="ARBA" id="ARBA00023180"/>
    </source>
</evidence>
<evidence type="ECO:0000256" key="17">
    <source>
        <dbReference type="ARBA" id="ARBA00043739"/>
    </source>
</evidence>
<dbReference type="CDD" id="cd07061">
    <property type="entry name" value="HP_HAP_like"/>
    <property type="match status" value="1"/>
</dbReference>
<dbReference type="EC" id="3.1.3.80" evidence="3"/>
<comment type="catalytic activity">
    <reaction evidence="14">
        <text>1D-myo-inositol 1,2-bisphosphate + H2O = 1D-myo-inositol 2-phosphate + phosphate</text>
        <dbReference type="Rhea" id="RHEA:77135"/>
        <dbReference type="ChEBI" id="CHEBI:15377"/>
        <dbReference type="ChEBI" id="CHEBI:43474"/>
        <dbReference type="ChEBI" id="CHEBI:84142"/>
        <dbReference type="ChEBI" id="CHEBI:195539"/>
        <dbReference type="EC" id="3.1.3.62"/>
    </reaction>
    <physiologicalReaction direction="left-to-right" evidence="14">
        <dbReference type="Rhea" id="RHEA:77136"/>
    </physiologicalReaction>
</comment>
<comment type="catalytic activity">
    <reaction evidence="21">
        <text>1D-myo-inositol 1,3,4,5,6-pentakisphosphate + H2O = 1D-myo-inositol 1,4,5,6-tetrakisphosphate + phosphate</text>
        <dbReference type="Rhea" id="RHEA:77143"/>
        <dbReference type="ChEBI" id="CHEBI:15377"/>
        <dbReference type="ChEBI" id="CHEBI:43474"/>
        <dbReference type="ChEBI" id="CHEBI:57627"/>
        <dbReference type="ChEBI" id="CHEBI:57733"/>
    </reaction>
    <physiologicalReaction direction="left-to-right" evidence="21">
        <dbReference type="Rhea" id="RHEA:77144"/>
    </physiologicalReaction>
</comment>
<evidence type="ECO:0000256" key="15">
    <source>
        <dbReference type="ARBA" id="ARBA00043691"/>
    </source>
</evidence>
<dbReference type="EC" id="3.1.3.62" evidence="4"/>
<comment type="catalytic activity">
    <reaction evidence="17">
        <text>1D-myo-inositol 1,2,3,6-tetrakisphosphate + H2O = 1D-myo-inositol 1,2,3-trisphosphate + phosphate</text>
        <dbReference type="Rhea" id="RHEA:77123"/>
        <dbReference type="ChEBI" id="CHEBI:15377"/>
        <dbReference type="ChEBI" id="CHEBI:43474"/>
        <dbReference type="ChEBI" id="CHEBI:195534"/>
        <dbReference type="ChEBI" id="CHEBI:195536"/>
    </reaction>
    <physiologicalReaction direction="left-to-right" evidence="17">
        <dbReference type="Rhea" id="RHEA:77124"/>
    </physiologicalReaction>
</comment>
<accession>H3AV87</accession>
<comment type="catalytic activity">
    <reaction evidence="13">
        <text>1D-myo-inositol 1,2,4,5,6-pentakisphosphate + H2O = 1D-myo-inositol 1,2,5,6-tetrakisphosphate + phosphate</text>
        <dbReference type="Rhea" id="RHEA:77115"/>
        <dbReference type="ChEBI" id="CHEBI:15377"/>
        <dbReference type="ChEBI" id="CHEBI:43474"/>
        <dbReference type="ChEBI" id="CHEBI:57798"/>
        <dbReference type="ChEBI" id="CHEBI:195535"/>
        <dbReference type="EC" id="3.1.3.62"/>
    </reaction>
    <physiologicalReaction direction="left-to-right" evidence="13">
        <dbReference type="Rhea" id="RHEA:77116"/>
    </physiologicalReaction>
</comment>
<evidence type="ECO:0000256" key="8">
    <source>
        <dbReference type="ARBA" id="ARBA00022801"/>
    </source>
</evidence>
<dbReference type="eggNOG" id="KOG1382">
    <property type="taxonomic scope" value="Eukaryota"/>
</dbReference>
<dbReference type="HOGENOM" id="CLU_029165_3_1_1"/>
<keyword evidence="8" id="KW-0378">Hydrolase</keyword>
<evidence type="ECO:0000256" key="2">
    <source>
        <dbReference type="ARBA" id="ARBA00008422"/>
    </source>
</evidence>
<dbReference type="AlphaFoldDB" id="H3AV87"/>
<comment type="catalytic activity">
    <reaction evidence="16">
        <text>1D-myo-inositol 1,2,3-trisphosphate + H2O = 1D-myo-inositol 2,3-bisphosphate + phosphate</text>
        <dbReference type="Rhea" id="RHEA:77127"/>
        <dbReference type="ChEBI" id="CHEBI:15377"/>
        <dbReference type="ChEBI" id="CHEBI:43474"/>
        <dbReference type="ChEBI" id="CHEBI:195536"/>
        <dbReference type="ChEBI" id="CHEBI:195538"/>
    </reaction>
    <physiologicalReaction direction="left-to-right" evidence="16">
        <dbReference type="Rhea" id="RHEA:77128"/>
    </physiologicalReaction>
</comment>
<comment type="subcellular location">
    <subcellularLocation>
        <location evidence="1">Cell membrane</location>
    </subcellularLocation>
</comment>
<dbReference type="FunCoup" id="H3AV87">
    <property type="interactions" value="1404"/>
</dbReference>
<dbReference type="GO" id="GO:0052745">
    <property type="term" value="F:inositol phosphate phosphatase activity"/>
    <property type="evidence" value="ECO:0007669"/>
    <property type="project" value="TreeGrafter"/>
</dbReference>
<keyword evidence="6" id="KW-1003">Cell membrane</keyword>
<sequence>RLCVSMNVLISGQTKQTARRVFIVVTLLRCCSSSVSDAGGAKLTESPTLARYFGTKTRYEEVNQYLLQNPLLVDKSLVFTPDTDSCTPLQIVAVIRHGTRYPTTKQIKKMKQVYNLVRDKGEGSGDGVVEALKSWQMWYEDWMDGQLVENGKTDMQNLAFRLATLYPSLLSTEKLRGCHMKFVTSSKHRCVDSTKAFIKGFVENYLGLKEDEIQGVECTKPEINDELMRFFDHCQKFVIFIEENATALNQVDVFKTSAEMNTVLEKLAGRLQVSVGDLTADLVQVAFYLCSFELSIKGINSPWCKIFDQEDAEVLEYLNDLKQYWKRGYGHAINSRSSCILFHNIFNYLDQAVSESER</sequence>
<dbReference type="InParanoid" id="H3AV87"/>
<dbReference type="Ensembl" id="ENSLACT00000013654.1">
    <property type="protein sequence ID" value="ENSLACP00000013558.1"/>
    <property type="gene ID" value="ENSLACG00000011938.1"/>
</dbReference>
<evidence type="ECO:0000313" key="26">
    <source>
        <dbReference type="Proteomes" id="UP000008672"/>
    </source>
</evidence>
<keyword evidence="10" id="KW-0325">Glycoprotein</keyword>
<evidence type="ECO:0000313" key="25">
    <source>
        <dbReference type="Ensembl" id="ENSLACP00000013558.1"/>
    </source>
</evidence>
<evidence type="ECO:0000256" key="1">
    <source>
        <dbReference type="ARBA" id="ARBA00004236"/>
    </source>
</evidence>
<evidence type="ECO:0000256" key="11">
    <source>
        <dbReference type="ARBA" id="ARBA00031642"/>
    </source>
</evidence>
<dbReference type="PANTHER" id="PTHR20963:SF8">
    <property type="entry name" value="MULTIPLE INOSITOL POLYPHOSPHATE PHOSPHATASE 1"/>
    <property type="match status" value="1"/>
</dbReference>
<dbReference type="InterPro" id="IPR029033">
    <property type="entry name" value="His_PPase_superfam"/>
</dbReference>
<evidence type="ECO:0000256" key="24">
    <source>
        <dbReference type="ARBA" id="ARBA00043832"/>
    </source>
</evidence>
<comment type="catalytic activity">
    <reaction evidence="23">
        <text>1D-myo-inositol 1,4,5,6-tetrakisphosphate + H2O = 1D-myo-inositol 1,4,5-trisphosphate + phosphate</text>
        <dbReference type="Rhea" id="RHEA:77147"/>
        <dbReference type="ChEBI" id="CHEBI:15377"/>
        <dbReference type="ChEBI" id="CHEBI:43474"/>
        <dbReference type="ChEBI" id="CHEBI:57627"/>
        <dbReference type="ChEBI" id="CHEBI:203600"/>
    </reaction>
    <physiologicalReaction direction="left-to-right" evidence="23">
        <dbReference type="Rhea" id="RHEA:77148"/>
    </physiologicalReaction>
</comment>
<dbReference type="Pfam" id="PF00328">
    <property type="entry name" value="His_Phos_2"/>
    <property type="match status" value="1"/>
</dbReference>
<dbReference type="STRING" id="7897.ENSLACP00000013558"/>
<keyword evidence="26" id="KW-1185">Reference proteome</keyword>
<evidence type="ECO:0000256" key="7">
    <source>
        <dbReference type="ARBA" id="ARBA00022729"/>
    </source>
</evidence>
<reference evidence="25" key="2">
    <citation type="submission" date="2025-08" db="UniProtKB">
        <authorList>
            <consortium name="Ensembl"/>
        </authorList>
    </citation>
    <scope>IDENTIFICATION</scope>
</reference>
<keyword evidence="9" id="KW-0472">Membrane</keyword>
<name>H3AV87_LATCH</name>
<gene>
    <name evidence="25" type="primary">MINPP1</name>
</gene>
<keyword evidence="7" id="KW-0732">Signal</keyword>
<dbReference type="Proteomes" id="UP000008672">
    <property type="component" value="Unassembled WGS sequence"/>
</dbReference>
<dbReference type="Gene3D" id="3.40.50.1240">
    <property type="entry name" value="Phosphoglycerate mutase-like"/>
    <property type="match status" value="1"/>
</dbReference>
<evidence type="ECO:0000256" key="21">
    <source>
        <dbReference type="ARBA" id="ARBA00043762"/>
    </source>
</evidence>
<dbReference type="OMA" id="HTFKERT"/>
<dbReference type="SUPFAM" id="SSF53254">
    <property type="entry name" value="Phosphoglycerate mutase-like"/>
    <property type="match status" value="1"/>
</dbReference>
<evidence type="ECO:0000256" key="16">
    <source>
        <dbReference type="ARBA" id="ARBA00043733"/>
    </source>
</evidence>
<evidence type="ECO:0000256" key="23">
    <source>
        <dbReference type="ARBA" id="ARBA00043829"/>
    </source>
</evidence>
<evidence type="ECO:0000256" key="20">
    <source>
        <dbReference type="ARBA" id="ARBA00043757"/>
    </source>
</evidence>
<evidence type="ECO:0000256" key="22">
    <source>
        <dbReference type="ARBA" id="ARBA00043801"/>
    </source>
</evidence>
<evidence type="ECO:0000256" key="13">
    <source>
        <dbReference type="ARBA" id="ARBA00043671"/>
    </source>
</evidence>
<evidence type="ECO:0000256" key="5">
    <source>
        <dbReference type="ARBA" id="ARBA00018097"/>
    </source>
</evidence>
<evidence type="ECO:0000256" key="6">
    <source>
        <dbReference type="ARBA" id="ARBA00022475"/>
    </source>
</evidence>
<comment type="similarity">
    <text evidence="2">Belongs to the histidine acid phosphatase family. MINPP1 subfamily.</text>
</comment>
<comment type="catalytic activity">
    <reaction evidence="22">
        <text>1D-myo-inositol 2,3-bisphosphate + H2O = 1D-myo-inositol 2-phosphate + phosphate</text>
        <dbReference type="Rhea" id="RHEA:77139"/>
        <dbReference type="ChEBI" id="CHEBI:15377"/>
        <dbReference type="ChEBI" id="CHEBI:43474"/>
        <dbReference type="ChEBI" id="CHEBI:84142"/>
        <dbReference type="ChEBI" id="CHEBI:195538"/>
    </reaction>
    <physiologicalReaction direction="left-to-right" evidence="22">
        <dbReference type="Rhea" id="RHEA:77140"/>
    </physiologicalReaction>
</comment>
<evidence type="ECO:0000256" key="18">
    <source>
        <dbReference type="ARBA" id="ARBA00043746"/>
    </source>
</evidence>
<evidence type="ECO:0000256" key="12">
    <source>
        <dbReference type="ARBA" id="ARBA00043668"/>
    </source>
</evidence>
<evidence type="ECO:0000256" key="3">
    <source>
        <dbReference type="ARBA" id="ARBA00012976"/>
    </source>
</evidence>
<evidence type="ECO:0000256" key="14">
    <source>
        <dbReference type="ARBA" id="ARBA00043674"/>
    </source>
</evidence>
<dbReference type="InterPro" id="IPR000560">
    <property type="entry name" value="His_Pase_clade-2"/>
</dbReference>
<dbReference type="GO" id="GO:0034417">
    <property type="term" value="F:bisphosphoglycerate 3-phosphatase activity"/>
    <property type="evidence" value="ECO:0007669"/>
    <property type="project" value="UniProtKB-EC"/>
</dbReference>
<reference evidence="26" key="1">
    <citation type="submission" date="2011-08" db="EMBL/GenBank/DDBJ databases">
        <title>The draft genome of Latimeria chalumnae.</title>
        <authorList>
            <person name="Di Palma F."/>
            <person name="Alfoldi J."/>
            <person name="Johnson J."/>
            <person name="Berlin A."/>
            <person name="Gnerre S."/>
            <person name="Jaffe D."/>
            <person name="MacCallum I."/>
            <person name="Young S."/>
            <person name="Walker B.J."/>
            <person name="Lander E."/>
            <person name="Lindblad-Toh K."/>
        </authorList>
    </citation>
    <scope>NUCLEOTIDE SEQUENCE [LARGE SCALE GENOMIC DNA]</scope>
    <source>
        <strain evidence="26">Wild caught</strain>
    </source>
</reference>
<comment type="catalytic activity">
    <reaction evidence="24">
        <text>(2R)-2,3-bisphosphoglycerate + H2O = (2R)-2-phosphoglycerate + phosphate</text>
        <dbReference type="Rhea" id="RHEA:27381"/>
        <dbReference type="ChEBI" id="CHEBI:15377"/>
        <dbReference type="ChEBI" id="CHEBI:43474"/>
        <dbReference type="ChEBI" id="CHEBI:58248"/>
        <dbReference type="ChEBI" id="CHEBI:58289"/>
        <dbReference type="EC" id="3.1.3.80"/>
    </reaction>
    <physiologicalReaction direction="left-to-right" evidence="24">
        <dbReference type="Rhea" id="RHEA:27382"/>
    </physiologicalReaction>
</comment>
<dbReference type="GeneTree" id="ENSGT00390000018409"/>
<organism evidence="25 26">
    <name type="scientific">Latimeria chalumnae</name>
    <name type="common">Coelacanth</name>
    <dbReference type="NCBI Taxonomy" id="7897"/>
    <lineage>
        <taxon>Eukaryota</taxon>
        <taxon>Metazoa</taxon>
        <taxon>Chordata</taxon>
        <taxon>Craniata</taxon>
        <taxon>Vertebrata</taxon>
        <taxon>Euteleostomi</taxon>
        <taxon>Coelacanthiformes</taxon>
        <taxon>Coelacanthidae</taxon>
        <taxon>Latimeria</taxon>
    </lineage>
</organism>
<dbReference type="PANTHER" id="PTHR20963">
    <property type="entry name" value="MULTIPLE INOSITOL POLYPHOSPHATE PHOSPHATASE-RELATED"/>
    <property type="match status" value="1"/>
</dbReference>
<evidence type="ECO:0000256" key="19">
    <source>
        <dbReference type="ARBA" id="ARBA00043747"/>
    </source>
</evidence>
<evidence type="ECO:0000256" key="9">
    <source>
        <dbReference type="ARBA" id="ARBA00023136"/>
    </source>
</evidence>
<comment type="catalytic activity">
    <reaction evidence="20">
        <text>1D-myo-inositol 1,2,3,5,6-pentakisphosphate + H2O = 1D-myo-inositol 1,2,3,6-tetrakisphosphate + phosphate</text>
        <dbReference type="Rhea" id="RHEA:77111"/>
        <dbReference type="ChEBI" id="CHEBI:15377"/>
        <dbReference type="ChEBI" id="CHEBI:43474"/>
        <dbReference type="ChEBI" id="CHEBI:58747"/>
        <dbReference type="ChEBI" id="CHEBI:195534"/>
    </reaction>
    <physiologicalReaction direction="left-to-right" evidence="20">
        <dbReference type="Rhea" id="RHEA:77112"/>
    </physiologicalReaction>
</comment>
<dbReference type="FunFam" id="3.40.50.1240:FF:000014">
    <property type="entry name" value="Multiple inositol polyphosphate phosphatase 1"/>
    <property type="match status" value="1"/>
</dbReference>
<comment type="catalytic activity">
    <reaction evidence="18">
        <text>1D-myo-inositol hexakisphosphate + H2O = 1D-myo-inositol 1,2,3,5,6-pentakisphosphate + phosphate</text>
        <dbReference type="Rhea" id="RHEA:20960"/>
        <dbReference type="ChEBI" id="CHEBI:15377"/>
        <dbReference type="ChEBI" id="CHEBI:43474"/>
        <dbReference type="ChEBI" id="CHEBI:58130"/>
        <dbReference type="ChEBI" id="CHEBI:58747"/>
    </reaction>
    <physiologicalReaction direction="left-to-right" evidence="18">
        <dbReference type="Rhea" id="RHEA:20961"/>
    </physiologicalReaction>
</comment>
<protein>
    <recommendedName>
        <fullName evidence="5">Multiple inositol polyphosphate phosphatase 1</fullName>
        <ecNumber evidence="4">3.1.3.62</ecNumber>
        <ecNumber evidence="3">3.1.3.80</ecNumber>
    </recommendedName>
    <alternativeName>
        <fullName evidence="11">2,3-bisphosphoglycerate 3-phosphatase</fullName>
    </alternativeName>
</protein>
<evidence type="ECO:0000256" key="4">
    <source>
        <dbReference type="ARBA" id="ARBA00013040"/>
    </source>
</evidence>
<proteinExistence type="inferred from homology"/>
<reference evidence="25" key="3">
    <citation type="submission" date="2025-09" db="UniProtKB">
        <authorList>
            <consortium name="Ensembl"/>
        </authorList>
    </citation>
    <scope>IDENTIFICATION</scope>
</reference>
<comment type="catalytic activity">
    <reaction evidence="12">
        <text>1D-myo-inositol 1,2,5,6-tetrakisphosphate + H2O = 1D-myo-inositol 1,2,6-trisphosphate + phosphate</text>
        <dbReference type="Rhea" id="RHEA:77119"/>
        <dbReference type="ChEBI" id="CHEBI:15377"/>
        <dbReference type="ChEBI" id="CHEBI:43474"/>
        <dbReference type="ChEBI" id="CHEBI:195535"/>
        <dbReference type="ChEBI" id="CHEBI:195537"/>
        <dbReference type="EC" id="3.1.3.62"/>
    </reaction>
    <physiologicalReaction direction="left-to-right" evidence="12">
        <dbReference type="Rhea" id="RHEA:77120"/>
    </physiologicalReaction>
</comment>
<comment type="catalytic activity">
    <reaction evidence="19">
        <text>1D-myo-inositol 1,2,6-trisphosphate + H2O = 1D-myo-inositol 1,2-bisphosphate + phosphate</text>
        <dbReference type="Rhea" id="RHEA:77131"/>
        <dbReference type="ChEBI" id="CHEBI:15377"/>
        <dbReference type="ChEBI" id="CHEBI:43474"/>
        <dbReference type="ChEBI" id="CHEBI:195537"/>
        <dbReference type="ChEBI" id="CHEBI:195539"/>
        <dbReference type="EC" id="3.1.3.62"/>
    </reaction>
    <physiologicalReaction direction="left-to-right" evidence="19">
        <dbReference type="Rhea" id="RHEA:77132"/>
    </physiologicalReaction>
</comment>
<dbReference type="EMBL" id="AFYH01163417">
    <property type="status" value="NOT_ANNOTATED_CDS"/>
    <property type="molecule type" value="Genomic_DNA"/>
</dbReference>
<dbReference type="GO" id="GO:0003993">
    <property type="term" value="F:acid phosphatase activity"/>
    <property type="evidence" value="ECO:0007669"/>
    <property type="project" value="TreeGrafter"/>
</dbReference>